<gene>
    <name evidence="1" type="ORF">GOODEAATRI_007299</name>
</gene>
<evidence type="ECO:0000313" key="2">
    <source>
        <dbReference type="Proteomes" id="UP001476798"/>
    </source>
</evidence>
<dbReference type="EMBL" id="JAHRIO010000364">
    <property type="protein sequence ID" value="MEQ2157968.1"/>
    <property type="molecule type" value="Genomic_DNA"/>
</dbReference>
<protein>
    <submittedName>
        <fullName evidence="1">Uncharacterized protein</fullName>
    </submittedName>
</protein>
<accession>A0ABV0MFS5</accession>
<evidence type="ECO:0000313" key="1">
    <source>
        <dbReference type="EMBL" id="MEQ2157968.1"/>
    </source>
</evidence>
<name>A0ABV0MFS5_9TELE</name>
<proteinExistence type="predicted"/>
<keyword evidence="2" id="KW-1185">Reference proteome</keyword>
<comment type="caution">
    <text evidence="1">The sequence shown here is derived from an EMBL/GenBank/DDBJ whole genome shotgun (WGS) entry which is preliminary data.</text>
</comment>
<organism evidence="1 2">
    <name type="scientific">Goodea atripinnis</name>
    <dbReference type="NCBI Taxonomy" id="208336"/>
    <lineage>
        <taxon>Eukaryota</taxon>
        <taxon>Metazoa</taxon>
        <taxon>Chordata</taxon>
        <taxon>Craniata</taxon>
        <taxon>Vertebrata</taxon>
        <taxon>Euteleostomi</taxon>
        <taxon>Actinopterygii</taxon>
        <taxon>Neopterygii</taxon>
        <taxon>Teleostei</taxon>
        <taxon>Neoteleostei</taxon>
        <taxon>Acanthomorphata</taxon>
        <taxon>Ovalentaria</taxon>
        <taxon>Atherinomorphae</taxon>
        <taxon>Cyprinodontiformes</taxon>
        <taxon>Goodeidae</taxon>
        <taxon>Goodea</taxon>
    </lineage>
</organism>
<reference evidence="1 2" key="1">
    <citation type="submission" date="2021-06" db="EMBL/GenBank/DDBJ databases">
        <authorList>
            <person name="Palmer J.M."/>
        </authorList>
    </citation>
    <scope>NUCLEOTIDE SEQUENCE [LARGE SCALE GENOMIC DNA]</scope>
    <source>
        <strain evidence="1 2">GA_2019</strain>
        <tissue evidence="1">Muscle</tissue>
    </source>
</reference>
<sequence>MQASSKLQCLLHGLPSCHQQSQHHHSSFFVSGSAVQTCLLSRCKQVPPLQQCVFTLSDTHSQRHFLGDFKINPSLGCRLHPCDSINLYLTLSCLKFSSSIHLSIELKKGNSRSVLCGLWDACK</sequence>
<dbReference type="Proteomes" id="UP001476798">
    <property type="component" value="Unassembled WGS sequence"/>
</dbReference>